<dbReference type="PANTHER" id="PTHR47165:SF4">
    <property type="entry name" value="OS03G0429900 PROTEIN"/>
    <property type="match status" value="1"/>
</dbReference>
<feature type="domain" description="Replication protein A 70 kDa DNA-binding subunit B/D first OB fold" evidence="1">
    <location>
        <begin position="19"/>
        <end position="71"/>
    </location>
</feature>
<organism evidence="2 3">
    <name type="scientific">Cynara cardunculus var. scolymus</name>
    <name type="common">Globe artichoke</name>
    <name type="synonym">Cynara scolymus</name>
    <dbReference type="NCBI Taxonomy" id="59895"/>
    <lineage>
        <taxon>Eukaryota</taxon>
        <taxon>Viridiplantae</taxon>
        <taxon>Streptophyta</taxon>
        <taxon>Embryophyta</taxon>
        <taxon>Tracheophyta</taxon>
        <taxon>Spermatophyta</taxon>
        <taxon>Magnoliopsida</taxon>
        <taxon>eudicotyledons</taxon>
        <taxon>Gunneridae</taxon>
        <taxon>Pentapetalae</taxon>
        <taxon>asterids</taxon>
        <taxon>campanulids</taxon>
        <taxon>Asterales</taxon>
        <taxon>Asteraceae</taxon>
        <taxon>Carduoideae</taxon>
        <taxon>Cardueae</taxon>
        <taxon>Carduinae</taxon>
        <taxon>Cynara</taxon>
    </lineage>
</organism>
<dbReference type="InterPro" id="IPR012340">
    <property type="entry name" value="NA-bd_OB-fold"/>
</dbReference>
<dbReference type="PANTHER" id="PTHR47165">
    <property type="entry name" value="OS03G0429900 PROTEIN"/>
    <property type="match status" value="1"/>
</dbReference>
<reference evidence="2 3" key="1">
    <citation type="journal article" date="2016" name="Sci. Rep.">
        <title>The genome sequence of the outbreeding globe artichoke constructed de novo incorporating a phase-aware low-pass sequencing strategy of F1 progeny.</title>
        <authorList>
            <person name="Scaglione D."/>
            <person name="Reyes-Chin-Wo S."/>
            <person name="Acquadro A."/>
            <person name="Froenicke L."/>
            <person name="Portis E."/>
            <person name="Beitel C."/>
            <person name="Tirone M."/>
            <person name="Mauro R."/>
            <person name="Lo Monaco A."/>
            <person name="Mauromicale G."/>
            <person name="Faccioli P."/>
            <person name="Cattivelli L."/>
            <person name="Rieseberg L."/>
            <person name="Michelmore R."/>
            <person name="Lanteri S."/>
        </authorList>
    </citation>
    <scope>NUCLEOTIDE SEQUENCE [LARGE SCALE GENOMIC DNA]</scope>
    <source>
        <strain evidence="2">2C</strain>
    </source>
</reference>
<gene>
    <name evidence="2" type="ORF">Ccrd_003604</name>
</gene>
<dbReference type="Gene3D" id="2.40.50.140">
    <property type="entry name" value="Nucleic acid-binding proteins"/>
    <property type="match status" value="2"/>
</dbReference>
<proteinExistence type="predicted"/>
<keyword evidence="3" id="KW-1185">Reference proteome</keyword>
<evidence type="ECO:0000259" key="1">
    <source>
        <dbReference type="Pfam" id="PF02721"/>
    </source>
</evidence>
<sequence>MEYLKLKDLGEDNECWAIKGTLMATTIRKNLVSKFKHLLKEGSVYTVKNFKVVVNSGAYRVVNSKFKIIVINFSTSSASKIYVNLPDEYMSSLISRFASVCPRVKLMDPVCVVPKTTEEEMFDNRTSIEQLLRADWKNESKGYSITIMGVIDKFETHYGWFYLACKGCCRRVTPVDGFYKCGPCDIESDVTLTLLVS</sequence>
<feature type="non-terminal residue" evidence="2">
    <location>
        <position position="1"/>
    </location>
</feature>
<dbReference type="Pfam" id="PF02721">
    <property type="entry name" value="DUF223"/>
    <property type="match status" value="1"/>
</dbReference>
<dbReference type="SUPFAM" id="SSF50249">
    <property type="entry name" value="Nucleic acid-binding proteins"/>
    <property type="match status" value="2"/>
</dbReference>
<comment type="caution">
    <text evidence="2">The sequence shown here is derived from an EMBL/GenBank/DDBJ whole genome shotgun (WGS) entry which is preliminary data.</text>
</comment>
<dbReference type="InterPro" id="IPR003871">
    <property type="entry name" value="RFA1B/D_OB_1st"/>
</dbReference>
<dbReference type="Proteomes" id="UP000243975">
    <property type="component" value="Unassembled WGS sequence"/>
</dbReference>
<dbReference type="EMBL" id="LEKV01004558">
    <property type="protein sequence ID" value="KVH94324.1"/>
    <property type="molecule type" value="Genomic_DNA"/>
</dbReference>
<dbReference type="AlphaFoldDB" id="A0A103XP13"/>
<evidence type="ECO:0000313" key="3">
    <source>
        <dbReference type="Proteomes" id="UP000243975"/>
    </source>
</evidence>
<evidence type="ECO:0000313" key="2">
    <source>
        <dbReference type="EMBL" id="KVH94324.1"/>
    </source>
</evidence>
<dbReference type="CDD" id="cd04480">
    <property type="entry name" value="RPA1_DBD_A_like"/>
    <property type="match status" value="1"/>
</dbReference>
<name>A0A103XP13_CYNCS</name>
<protein>
    <recommendedName>
        <fullName evidence="1">Replication protein A 70 kDa DNA-binding subunit B/D first OB fold domain-containing protein</fullName>
    </recommendedName>
</protein>
<dbReference type="Gramene" id="KVH94324">
    <property type="protein sequence ID" value="KVH94324"/>
    <property type="gene ID" value="Ccrd_003604"/>
</dbReference>
<accession>A0A103XP13</accession>